<evidence type="ECO:0000256" key="9">
    <source>
        <dbReference type="SAM" id="MobiDB-lite"/>
    </source>
</evidence>
<keyword evidence="1" id="KW-0963">Cytoplasm</keyword>
<feature type="compositionally biased region" description="Pro residues" evidence="9">
    <location>
        <begin position="47"/>
        <end position="57"/>
    </location>
</feature>
<evidence type="ECO:0000259" key="11">
    <source>
        <dbReference type="SMART" id="SM00760"/>
    </source>
</evidence>
<dbReference type="Pfam" id="PF08299">
    <property type="entry name" value="Bac_DnaA_C"/>
    <property type="match status" value="1"/>
</dbReference>
<dbReference type="GO" id="GO:0006275">
    <property type="term" value="P:regulation of DNA replication"/>
    <property type="evidence" value="ECO:0007669"/>
    <property type="project" value="InterPro"/>
</dbReference>
<keyword evidence="3 7" id="KW-0547">Nucleotide-binding</keyword>
<comment type="similarity">
    <text evidence="8">Belongs to the DnaA family.</text>
</comment>
<protein>
    <recommendedName>
        <fullName evidence="7">Chromosomal replication initiator protein DnaA</fullName>
    </recommendedName>
</protein>
<evidence type="ECO:0000256" key="4">
    <source>
        <dbReference type="ARBA" id="ARBA00022840"/>
    </source>
</evidence>
<dbReference type="SMART" id="SM00760">
    <property type="entry name" value="Bac_DnaA_C"/>
    <property type="match status" value="1"/>
</dbReference>
<dbReference type="SMART" id="SM00382">
    <property type="entry name" value="AAA"/>
    <property type="match status" value="1"/>
</dbReference>
<comment type="caution">
    <text evidence="12">The sequence shown here is derived from an EMBL/GenBank/DDBJ whole genome shotgun (WGS) entry which is preliminary data.</text>
</comment>
<feature type="domain" description="AAA+ ATPase" evidence="10">
    <location>
        <begin position="106"/>
        <end position="288"/>
    </location>
</feature>
<dbReference type="SUPFAM" id="SSF52540">
    <property type="entry name" value="P-loop containing nucleoside triphosphate hydrolases"/>
    <property type="match status" value="1"/>
</dbReference>
<dbReference type="EMBL" id="QFQD01000094">
    <property type="protein sequence ID" value="PZQ79304.1"/>
    <property type="molecule type" value="Genomic_DNA"/>
</dbReference>
<dbReference type="Gene3D" id="1.10.1750.10">
    <property type="match status" value="1"/>
</dbReference>
<dbReference type="GO" id="GO:0008289">
    <property type="term" value="F:lipid binding"/>
    <property type="evidence" value="ECO:0007669"/>
    <property type="project" value="UniProtKB-KW"/>
</dbReference>
<dbReference type="InterPro" id="IPR018312">
    <property type="entry name" value="Chromosome_initiator_DnaA_CS"/>
</dbReference>
<evidence type="ECO:0000313" key="13">
    <source>
        <dbReference type="Proteomes" id="UP000248887"/>
    </source>
</evidence>
<dbReference type="Gene3D" id="3.40.50.300">
    <property type="entry name" value="P-loop containing nucleotide triphosphate hydrolases"/>
    <property type="match status" value="1"/>
</dbReference>
<dbReference type="SUPFAM" id="SSF48295">
    <property type="entry name" value="TrpR-like"/>
    <property type="match status" value="1"/>
</dbReference>
<evidence type="ECO:0000256" key="6">
    <source>
        <dbReference type="ARBA" id="ARBA00023125"/>
    </source>
</evidence>
<dbReference type="PANTHER" id="PTHR30050">
    <property type="entry name" value="CHROMOSOMAL REPLICATION INITIATOR PROTEIN DNAA"/>
    <property type="match status" value="1"/>
</dbReference>
<dbReference type="GO" id="GO:0005524">
    <property type="term" value="F:ATP binding"/>
    <property type="evidence" value="ECO:0007669"/>
    <property type="project" value="UniProtKB-KW"/>
</dbReference>
<dbReference type="Proteomes" id="UP000248887">
    <property type="component" value="Unassembled WGS sequence"/>
</dbReference>
<dbReference type="PROSITE" id="PS01008">
    <property type="entry name" value="DNAA"/>
    <property type="match status" value="1"/>
</dbReference>
<sequence>MSGLLPDDPPEFHSAEALFQHYADLRARTQAAARSSVIAMTARRPRPAPVEAPPLAPAAPAGTASFSHAAPLDPRHSFAQFCAGDSNRMAHAAALALVQRPETARAYSPLYLHSRPGLGKTHLLQAIAGEAGSVALYLTAERLMYGCLLAAKERKIEAYHQALRAADVLLIDDVQQIAAPLARNTLGTVLNAMSDAGKHVVLGASVPPDELEGFDGWQRSRLSAGLVLEILPPEPETRLAILAQNCAARGAEGKASPEVLALIAGLPGLSGRDLEAALTRVVAHAEITGAPLGLADAEAMLGDLARGRRPEPVRLDDILRLITRHYGISRADLLSQRRTANLVRPRQIAMYLAKTLTLRSLPEIGRRFGGRDHTTVLHAVRKLTGLVESDAEIATEVRRLEIELREGRA</sequence>
<evidence type="ECO:0000259" key="10">
    <source>
        <dbReference type="SMART" id="SM00382"/>
    </source>
</evidence>
<evidence type="ECO:0000256" key="3">
    <source>
        <dbReference type="ARBA" id="ARBA00022741"/>
    </source>
</evidence>
<reference evidence="12 13" key="1">
    <citation type="submission" date="2017-08" db="EMBL/GenBank/DDBJ databases">
        <title>Infants hospitalized years apart are colonized by the same room-sourced microbial strains.</title>
        <authorList>
            <person name="Brooks B."/>
            <person name="Olm M.R."/>
            <person name="Firek B.A."/>
            <person name="Baker R."/>
            <person name="Thomas B.C."/>
            <person name="Morowitz M.J."/>
            <person name="Banfield J.F."/>
        </authorList>
    </citation>
    <scope>NUCLEOTIDE SEQUENCE [LARGE SCALE GENOMIC DNA]</scope>
    <source>
        <strain evidence="12">S2_005_001_R2_27</strain>
    </source>
</reference>
<gene>
    <name evidence="12" type="ORF">DI549_20585</name>
</gene>
<dbReference type="PRINTS" id="PR00051">
    <property type="entry name" value="DNAA"/>
</dbReference>
<dbReference type="InterPro" id="IPR010921">
    <property type="entry name" value="Trp_repressor/repl_initiator"/>
</dbReference>
<keyword evidence="4 7" id="KW-0067">ATP-binding</keyword>
<dbReference type="InterPro" id="IPR003593">
    <property type="entry name" value="AAA+_ATPase"/>
</dbReference>
<keyword evidence="2 7" id="KW-0235">DNA replication</keyword>
<keyword evidence="6 7" id="KW-0238">DNA-binding</keyword>
<dbReference type="InterPro" id="IPR020591">
    <property type="entry name" value="Chromosome_initiator_DnaA-like"/>
</dbReference>
<evidence type="ECO:0000256" key="8">
    <source>
        <dbReference type="RuleBase" id="RU004227"/>
    </source>
</evidence>
<dbReference type="GO" id="GO:0006270">
    <property type="term" value="P:DNA replication initiation"/>
    <property type="evidence" value="ECO:0007669"/>
    <property type="project" value="InterPro"/>
</dbReference>
<dbReference type="GO" id="GO:0005886">
    <property type="term" value="C:plasma membrane"/>
    <property type="evidence" value="ECO:0007669"/>
    <property type="project" value="TreeGrafter"/>
</dbReference>
<name>A0A2W5QQY2_ANCNO</name>
<dbReference type="InterPro" id="IPR027417">
    <property type="entry name" value="P-loop_NTPase"/>
</dbReference>
<dbReference type="PANTHER" id="PTHR30050:SF2">
    <property type="entry name" value="CHROMOSOMAL REPLICATION INITIATOR PROTEIN DNAA"/>
    <property type="match status" value="1"/>
</dbReference>
<feature type="domain" description="Chromosomal replication initiator DnaA C-terminal" evidence="11">
    <location>
        <begin position="314"/>
        <end position="383"/>
    </location>
</feature>
<dbReference type="AlphaFoldDB" id="A0A2W5QQY2"/>
<proteinExistence type="inferred from homology"/>
<evidence type="ECO:0000256" key="2">
    <source>
        <dbReference type="ARBA" id="ARBA00022705"/>
    </source>
</evidence>
<accession>A0A2W5QQY2</accession>
<comment type="function">
    <text evidence="7">Plays an essential role in the initiation and regulation of chromosomal replication. ATP-DnaA binds to the origin of replication (oriC) to initiate formation of the DNA replication initiation complex once per cell cycle. Binds the DnaA box (a 9 base pair repeat at the origin) and separates the double-stranded (ds)DNA. Forms a right-handed helical filament on oriC DNA; dsDNA binds to the exterior of the filament while single-stranded (ss)DNA is stabiized in the filament's interior. The ATP-DnaA-oriC complex binds and stabilizes one strand of the AT-rich DNA unwinding element (DUE), permitting loading of DNA polymerase. After initiation quickly degrades to an ADP-DnaA complex that is not apt for DNA replication. Binds acidic phospholipids.</text>
</comment>
<evidence type="ECO:0000256" key="1">
    <source>
        <dbReference type="ARBA" id="ARBA00022490"/>
    </source>
</evidence>
<dbReference type="Gene3D" id="1.10.8.60">
    <property type="match status" value="1"/>
</dbReference>
<evidence type="ECO:0000256" key="5">
    <source>
        <dbReference type="ARBA" id="ARBA00023121"/>
    </source>
</evidence>
<dbReference type="InterPro" id="IPR013317">
    <property type="entry name" value="DnaA_dom"/>
</dbReference>
<keyword evidence="5" id="KW-0446">Lipid-binding</keyword>
<dbReference type="InterPro" id="IPR013159">
    <property type="entry name" value="DnaA_C"/>
</dbReference>
<feature type="region of interest" description="Disordered" evidence="9">
    <location>
        <begin position="43"/>
        <end position="66"/>
    </location>
</feature>
<evidence type="ECO:0000313" key="12">
    <source>
        <dbReference type="EMBL" id="PZQ79304.1"/>
    </source>
</evidence>
<dbReference type="Pfam" id="PF00308">
    <property type="entry name" value="Bac_DnaA"/>
    <property type="match status" value="1"/>
</dbReference>
<dbReference type="CDD" id="cd00009">
    <property type="entry name" value="AAA"/>
    <property type="match status" value="1"/>
</dbReference>
<evidence type="ECO:0000256" key="7">
    <source>
        <dbReference type="RuleBase" id="RU000577"/>
    </source>
</evidence>
<dbReference type="CDD" id="cd06571">
    <property type="entry name" value="Bac_DnaA_C"/>
    <property type="match status" value="1"/>
</dbReference>
<dbReference type="GO" id="GO:0003688">
    <property type="term" value="F:DNA replication origin binding"/>
    <property type="evidence" value="ECO:0007669"/>
    <property type="project" value="InterPro"/>
</dbReference>
<organism evidence="12 13">
    <name type="scientific">Ancylobacter novellus</name>
    <name type="common">Thiobacillus novellus</name>
    <dbReference type="NCBI Taxonomy" id="921"/>
    <lineage>
        <taxon>Bacteria</taxon>
        <taxon>Pseudomonadati</taxon>
        <taxon>Pseudomonadota</taxon>
        <taxon>Alphaproteobacteria</taxon>
        <taxon>Hyphomicrobiales</taxon>
        <taxon>Xanthobacteraceae</taxon>
        <taxon>Ancylobacter</taxon>
    </lineage>
</organism>